<feature type="non-terminal residue" evidence="1">
    <location>
        <position position="107"/>
    </location>
</feature>
<dbReference type="EMBL" id="BNCQ01000004">
    <property type="protein sequence ID" value="GIL97394.1"/>
    <property type="molecule type" value="Genomic_DNA"/>
</dbReference>
<dbReference type="AlphaFoldDB" id="A0A8J4DAW6"/>
<dbReference type="Proteomes" id="UP000722791">
    <property type="component" value="Unassembled WGS sequence"/>
</dbReference>
<evidence type="ECO:0000313" key="1">
    <source>
        <dbReference type="EMBL" id="GIL97394.1"/>
    </source>
</evidence>
<name>A0A8J4DAW6_9CHLO</name>
<sequence length="107" mass="11254">AAVGIQEKCTASVETSTWDLAPATPNGDAVLREAAVAAVVRVVFNKTATTTADGQDEASPPPLEPPPYALAMMLWRRDEYGNTFRSRGLLLAVEGGQAPLTPTLDDA</sequence>
<comment type="caution">
    <text evidence="1">The sequence shown here is derived from an EMBL/GenBank/DDBJ whole genome shotgun (WGS) entry which is preliminary data.</text>
</comment>
<organism evidence="1 2">
    <name type="scientific">Volvox reticuliferus</name>
    <dbReference type="NCBI Taxonomy" id="1737510"/>
    <lineage>
        <taxon>Eukaryota</taxon>
        <taxon>Viridiplantae</taxon>
        <taxon>Chlorophyta</taxon>
        <taxon>core chlorophytes</taxon>
        <taxon>Chlorophyceae</taxon>
        <taxon>CS clade</taxon>
        <taxon>Chlamydomonadales</taxon>
        <taxon>Volvocaceae</taxon>
        <taxon>Volvox</taxon>
    </lineage>
</organism>
<evidence type="ECO:0000313" key="2">
    <source>
        <dbReference type="Proteomes" id="UP000722791"/>
    </source>
</evidence>
<accession>A0A8J4DAW6</accession>
<reference evidence="1" key="1">
    <citation type="journal article" date="2021" name="Proc. Natl. Acad. Sci. U.S.A.">
        <title>Three genomes in the algal genus Volvox reveal the fate of a haploid sex-determining region after a transition to homothallism.</title>
        <authorList>
            <person name="Yamamoto K."/>
            <person name="Hamaji T."/>
            <person name="Kawai-Toyooka H."/>
            <person name="Matsuzaki R."/>
            <person name="Takahashi F."/>
            <person name="Nishimura Y."/>
            <person name="Kawachi M."/>
            <person name="Noguchi H."/>
            <person name="Minakuchi Y."/>
            <person name="Umen J.G."/>
            <person name="Toyoda A."/>
            <person name="Nozaki H."/>
        </authorList>
    </citation>
    <scope>NUCLEOTIDE SEQUENCE</scope>
    <source>
        <strain evidence="1">NIES-3785</strain>
    </source>
</reference>
<gene>
    <name evidence="1" type="ORF">Vretimale_3051</name>
</gene>
<feature type="non-terminal residue" evidence="1">
    <location>
        <position position="1"/>
    </location>
</feature>
<proteinExistence type="predicted"/>
<protein>
    <submittedName>
        <fullName evidence="1">Uncharacterized protein</fullName>
    </submittedName>
</protein>